<evidence type="ECO:0000313" key="3">
    <source>
        <dbReference type="Proteomes" id="UP000809621"/>
    </source>
</evidence>
<dbReference type="Pfam" id="PF14316">
    <property type="entry name" value="DUF4381"/>
    <property type="match status" value="1"/>
</dbReference>
<dbReference type="InterPro" id="IPR025489">
    <property type="entry name" value="DUF4381"/>
</dbReference>
<keyword evidence="1" id="KW-0472">Membrane</keyword>
<protein>
    <submittedName>
        <fullName evidence="2">DUF4381 domain-containing protein</fullName>
    </submittedName>
</protein>
<dbReference type="EMBL" id="JAFEUM010000001">
    <property type="protein sequence ID" value="MBM7035125.1"/>
    <property type="molecule type" value="Genomic_DNA"/>
</dbReference>
<keyword evidence="1" id="KW-0812">Transmembrane</keyword>
<reference evidence="2 3" key="1">
    <citation type="submission" date="2021-02" db="EMBL/GenBank/DDBJ databases">
        <authorList>
            <person name="Park J.-S."/>
        </authorList>
    </citation>
    <scope>NUCLEOTIDE SEQUENCE [LARGE SCALE GENOMIC DNA]</scope>
    <source>
        <strain evidence="2 3">188UL20-2</strain>
    </source>
</reference>
<gene>
    <name evidence="2" type="ORF">JQC93_01795</name>
</gene>
<dbReference type="RefSeq" id="WP_205156752.1">
    <property type="nucleotide sequence ID" value="NZ_JAFEUM010000001.1"/>
</dbReference>
<name>A0ABS2HBZ4_9VIBR</name>
<proteinExistence type="predicted"/>
<keyword evidence="3" id="KW-1185">Reference proteome</keyword>
<evidence type="ECO:0000256" key="1">
    <source>
        <dbReference type="SAM" id="Phobius"/>
    </source>
</evidence>
<accession>A0ABS2HBZ4</accession>
<dbReference type="Proteomes" id="UP000809621">
    <property type="component" value="Unassembled WGS sequence"/>
</dbReference>
<evidence type="ECO:0000313" key="2">
    <source>
        <dbReference type="EMBL" id="MBM7035125.1"/>
    </source>
</evidence>
<feature type="transmembrane region" description="Helical" evidence="1">
    <location>
        <begin position="29"/>
        <end position="51"/>
    </location>
</feature>
<sequence>MFDSLWAALERKIAQIQSFSPFSAIDGDLAANPASLAVLGLLTTLLLAVIVRRRSQKRSRPKQTALRVIALEKQTISPSAAMEVLRQAVRCYYPQSYVDSLSGDAWFTFLDSQAEKPLFKEHSAQWQQAMHPQYQLRREQVDKAALVEQCEAFIHQALPPTRRQKAAAKVAPRA</sequence>
<organism evidence="2 3">
    <name type="scientific">Vibrio ulleungensis</name>
    <dbReference type="NCBI Taxonomy" id="2807619"/>
    <lineage>
        <taxon>Bacteria</taxon>
        <taxon>Pseudomonadati</taxon>
        <taxon>Pseudomonadota</taxon>
        <taxon>Gammaproteobacteria</taxon>
        <taxon>Vibrionales</taxon>
        <taxon>Vibrionaceae</taxon>
        <taxon>Vibrio</taxon>
    </lineage>
</organism>
<keyword evidence="1" id="KW-1133">Transmembrane helix</keyword>
<comment type="caution">
    <text evidence="2">The sequence shown here is derived from an EMBL/GenBank/DDBJ whole genome shotgun (WGS) entry which is preliminary data.</text>
</comment>